<protein>
    <submittedName>
        <fullName evidence="7">Helix-turn-helix domain-containing protein</fullName>
    </submittedName>
</protein>
<dbReference type="InterPro" id="IPR012318">
    <property type="entry name" value="HTH_CRP"/>
</dbReference>
<dbReference type="OrthoDB" id="667966at2"/>
<organism evidence="7 8">
    <name type="scientific">Bradyrhizobium cajani</name>
    <dbReference type="NCBI Taxonomy" id="1928661"/>
    <lineage>
        <taxon>Bacteria</taxon>
        <taxon>Pseudomonadati</taxon>
        <taxon>Pseudomonadota</taxon>
        <taxon>Alphaproteobacteria</taxon>
        <taxon>Hyphomicrobiales</taxon>
        <taxon>Nitrobacteraceae</taxon>
        <taxon>Bradyrhizobium</taxon>
    </lineage>
</organism>
<dbReference type="SUPFAM" id="SSF46785">
    <property type="entry name" value="Winged helix' DNA-binding domain"/>
    <property type="match status" value="1"/>
</dbReference>
<keyword evidence="2" id="KW-0238">DNA-binding</keyword>
<evidence type="ECO:0000256" key="4">
    <source>
        <dbReference type="ARBA" id="ARBA00023231"/>
    </source>
</evidence>
<keyword evidence="3" id="KW-0804">Transcription</keyword>
<dbReference type="CDD" id="cd00092">
    <property type="entry name" value="HTH_CRP"/>
    <property type="match status" value="1"/>
</dbReference>
<evidence type="ECO:0000259" key="5">
    <source>
        <dbReference type="PROSITE" id="PS50042"/>
    </source>
</evidence>
<dbReference type="AlphaFoldDB" id="A0A844T955"/>
<dbReference type="Proteomes" id="UP000449969">
    <property type="component" value="Unassembled WGS sequence"/>
</dbReference>
<accession>A0A844T955</accession>
<dbReference type="GO" id="GO:0005829">
    <property type="term" value="C:cytosol"/>
    <property type="evidence" value="ECO:0007669"/>
    <property type="project" value="TreeGrafter"/>
</dbReference>
<evidence type="ECO:0000256" key="2">
    <source>
        <dbReference type="ARBA" id="ARBA00023125"/>
    </source>
</evidence>
<sequence>MKPSVVAIEPNGYFCSDCAVRGSAVCSSLDAAELREFEHLGRHVHFTAGETVFSEEDITTSFYNVLDGVMRLYKLLPDGRRQIVGFALPGDFLGMNISGRHNFSADAIGAVTVCQFAKVPFGRFIEDRPQLLRRINELAIRELSQARDHMVLLGRRSADEKVATFLLGWRQRLLALRGSLDTVPLPMSRQDIADYLGLTIETVSRTFTKLERHGAIEIIYGGIRLLDPARVEALAAA</sequence>
<dbReference type="PANTHER" id="PTHR24567">
    <property type="entry name" value="CRP FAMILY TRANSCRIPTIONAL REGULATORY PROTEIN"/>
    <property type="match status" value="1"/>
</dbReference>
<dbReference type="PROSITE" id="PS50042">
    <property type="entry name" value="CNMP_BINDING_3"/>
    <property type="match status" value="1"/>
</dbReference>
<dbReference type="InterPro" id="IPR018490">
    <property type="entry name" value="cNMP-bd_dom_sf"/>
</dbReference>
<evidence type="ECO:0000256" key="3">
    <source>
        <dbReference type="ARBA" id="ARBA00023163"/>
    </source>
</evidence>
<dbReference type="InterPro" id="IPR018335">
    <property type="entry name" value="Tscrpt_reg_HTH_Crp-type_CS"/>
</dbReference>
<keyword evidence="4" id="KW-0535">Nitrogen fixation</keyword>
<dbReference type="FunFam" id="2.60.120.10:FF:000129">
    <property type="entry name" value="Transcriptional regulator FixK"/>
    <property type="match status" value="1"/>
</dbReference>
<dbReference type="SUPFAM" id="SSF51206">
    <property type="entry name" value="cAMP-binding domain-like"/>
    <property type="match status" value="1"/>
</dbReference>
<dbReference type="InterPro" id="IPR050397">
    <property type="entry name" value="Env_Response_Regulators"/>
</dbReference>
<dbReference type="PROSITE" id="PS51063">
    <property type="entry name" value="HTH_CRP_2"/>
    <property type="match status" value="1"/>
</dbReference>
<evidence type="ECO:0000256" key="1">
    <source>
        <dbReference type="ARBA" id="ARBA00023015"/>
    </source>
</evidence>
<dbReference type="InterPro" id="IPR000595">
    <property type="entry name" value="cNMP-bd_dom"/>
</dbReference>
<dbReference type="PROSITE" id="PS00042">
    <property type="entry name" value="HTH_CRP_1"/>
    <property type="match status" value="1"/>
</dbReference>
<dbReference type="EMBL" id="WQNE01000001">
    <property type="protein sequence ID" value="MVT71631.1"/>
    <property type="molecule type" value="Genomic_DNA"/>
</dbReference>
<comment type="caution">
    <text evidence="7">The sequence shown here is derived from an EMBL/GenBank/DDBJ whole genome shotgun (WGS) entry which is preliminary data.</text>
</comment>
<dbReference type="Pfam" id="PF00027">
    <property type="entry name" value="cNMP_binding"/>
    <property type="match status" value="1"/>
</dbReference>
<reference evidence="7 8" key="1">
    <citation type="submission" date="2019-12" db="EMBL/GenBank/DDBJ databases">
        <title>Draft genome sequences Bradyrhizobium cajani AMBPC1010, Bradyrhizobium pachyrhizi AMBPC1040 and Bradyrhizobium yuanmingense ALSPC3051, three plant growth promoting strains isolated from nodules of Cajanus cajan L. in Dominican Republic.</title>
        <authorList>
            <person name="Flores-Felix J.D."/>
            <person name="Araujo J."/>
            <person name="Diaz-Alcantara C."/>
            <person name="Gonzalez-Andres F."/>
            <person name="Velazquez E."/>
        </authorList>
    </citation>
    <scope>NUCLEOTIDE SEQUENCE [LARGE SCALE GENOMIC DNA]</scope>
    <source>
        <strain evidence="7 8">1010</strain>
    </source>
</reference>
<dbReference type="SMART" id="SM00419">
    <property type="entry name" value="HTH_CRP"/>
    <property type="match status" value="1"/>
</dbReference>
<dbReference type="Gene3D" id="2.60.120.10">
    <property type="entry name" value="Jelly Rolls"/>
    <property type="match status" value="1"/>
</dbReference>
<evidence type="ECO:0000259" key="6">
    <source>
        <dbReference type="PROSITE" id="PS51063"/>
    </source>
</evidence>
<name>A0A844T955_9BRAD</name>
<dbReference type="RefSeq" id="WP_157326877.1">
    <property type="nucleotide sequence ID" value="NZ_JANADL010000002.1"/>
</dbReference>
<dbReference type="PRINTS" id="PR00034">
    <property type="entry name" value="HTHCRP"/>
</dbReference>
<keyword evidence="1" id="KW-0805">Transcription regulation</keyword>
<dbReference type="InterPro" id="IPR036388">
    <property type="entry name" value="WH-like_DNA-bd_sf"/>
</dbReference>
<evidence type="ECO:0000313" key="7">
    <source>
        <dbReference type="EMBL" id="MVT71631.1"/>
    </source>
</evidence>
<dbReference type="GO" id="GO:0003700">
    <property type="term" value="F:DNA-binding transcription factor activity"/>
    <property type="evidence" value="ECO:0007669"/>
    <property type="project" value="InterPro"/>
</dbReference>
<dbReference type="Gene3D" id="1.10.10.10">
    <property type="entry name" value="Winged helix-like DNA-binding domain superfamily/Winged helix DNA-binding domain"/>
    <property type="match status" value="1"/>
</dbReference>
<dbReference type="GO" id="GO:0003677">
    <property type="term" value="F:DNA binding"/>
    <property type="evidence" value="ECO:0007669"/>
    <property type="project" value="UniProtKB-KW"/>
</dbReference>
<dbReference type="CDD" id="cd00038">
    <property type="entry name" value="CAP_ED"/>
    <property type="match status" value="1"/>
</dbReference>
<dbReference type="FunFam" id="1.10.10.10:FF:000028">
    <property type="entry name" value="Fumarate/nitrate reduction transcriptional regulator Fnr"/>
    <property type="match status" value="1"/>
</dbReference>
<evidence type="ECO:0000313" key="8">
    <source>
        <dbReference type="Proteomes" id="UP000449969"/>
    </source>
</evidence>
<dbReference type="InterPro" id="IPR014710">
    <property type="entry name" value="RmlC-like_jellyroll"/>
</dbReference>
<dbReference type="InterPro" id="IPR036390">
    <property type="entry name" value="WH_DNA-bd_sf"/>
</dbReference>
<dbReference type="SMART" id="SM00100">
    <property type="entry name" value="cNMP"/>
    <property type="match status" value="1"/>
</dbReference>
<dbReference type="PANTHER" id="PTHR24567:SF75">
    <property type="entry name" value="FUMARATE AND NITRATE REDUCTION REGULATORY PROTEIN"/>
    <property type="match status" value="1"/>
</dbReference>
<dbReference type="Pfam" id="PF13545">
    <property type="entry name" value="HTH_Crp_2"/>
    <property type="match status" value="1"/>
</dbReference>
<feature type="domain" description="Cyclic nucleotide-binding" evidence="5">
    <location>
        <begin position="25"/>
        <end position="94"/>
    </location>
</feature>
<feature type="domain" description="HTH crp-type" evidence="6">
    <location>
        <begin position="156"/>
        <end position="229"/>
    </location>
</feature>
<keyword evidence="8" id="KW-1185">Reference proteome</keyword>
<proteinExistence type="predicted"/>
<gene>
    <name evidence="7" type="ORF">GPL20_00615</name>
</gene>